<dbReference type="GO" id="GO:0005886">
    <property type="term" value="C:plasma membrane"/>
    <property type="evidence" value="ECO:0007669"/>
    <property type="project" value="UniProtKB-SubCell"/>
</dbReference>
<feature type="transmembrane region" description="Helical" evidence="6">
    <location>
        <begin position="220"/>
        <end position="242"/>
    </location>
</feature>
<comment type="subcellular location">
    <subcellularLocation>
        <location evidence="1">Cell membrane</location>
        <topology evidence="1">Multi-pass membrane protein</topology>
    </subcellularLocation>
</comment>
<dbReference type="PANTHER" id="PTHR30250">
    <property type="entry name" value="PST FAMILY PREDICTED COLANIC ACID TRANSPORTER"/>
    <property type="match status" value="1"/>
</dbReference>
<reference evidence="7 8" key="1">
    <citation type="submission" date="2016-06" db="EMBL/GenBank/DDBJ databases">
        <authorList>
            <person name="Haines A.N."/>
            <person name="Council K.R."/>
        </authorList>
    </citation>
    <scope>NUCLEOTIDE SEQUENCE [LARGE SCALE GENOMIC DNA]</scope>
    <source>
        <strain evidence="7 8">SP158-29</strain>
    </source>
</reference>
<evidence type="ECO:0000313" key="8">
    <source>
        <dbReference type="Proteomes" id="UP000217465"/>
    </source>
</evidence>
<keyword evidence="4 6" id="KW-1133">Transmembrane helix</keyword>
<feature type="transmembrane region" description="Helical" evidence="6">
    <location>
        <begin position="151"/>
        <end position="170"/>
    </location>
</feature>
<keyword evidence="3 6" id="KW-0812">Transmembrane</keyword>
<feature type="transmembrane region" description="Helical" evidence="6">
    <location>
        <begin position="363"/>
        <end position="382"/>
    </location>
</feature>
<evidence type="ECO:0000256" key="4">
    <source>
        <dbReference type="ARBA" id="ARBA00022989"/>
    </source>
</evidence>
<organism evidence="7 8">
    <name type="scientific">Streptococcus parauberis</name>
    <dbReference type="NCBI Taxonomy" id="1348"/>
    <lineage>
        <taxon>Bacteria</taxon>
        <taxon>Bacillati</taxon>
        <taxon>Bacillota</taxon>
        <taxon>Bacilli</taxon>
        <taxon>Lactobacillales</taxon>
        <taxon>Streptococcaceae</taxon>
        <taxon>Streptococcus</taxon>
    </lineage>
</organism>
<keyword evidence="5 6" id="KW-0472">Membrane</keyword>
<keyword evidence="2" id="KW-1003">Cell membrane</keyword>
<evidence type="ECO:0000256" key="3">
    <source>
        <dbReference type="ARBA" id="ARBA00022692"/>
    </source>
</evidence>
<gene>
    <name evidence="7" type="ORF">A9Y57_01212</name>
</gene>
<feature type="transmembrane region" description="Helical" evidence="6">
    <location>
        <begin position="427"/>
        <end position="455"/>
    </location>
</feature>
<feature type="transmembrane region" description="Helical" evidence="6">
    <location>
        <begin position="9"/>
        <end position="34"/>
    </location>
</feature>
<protein>
    <submittedName>
        <fullName evidence="7">Uncharacterized protein</fullName>
    </submittedName>
</protein>
<dbReference type="RefSeq" id="WP_096633596.1">
    <property type="nucleotide sequence ID" value="NZ_NSGR01000008.1"/>
</dbReference>
<evidence type="ECO:0000256" key="2">
    <source>
        <dbReference type="ARBA" id="ARBA00022475"/>
    </source>
</evidence>
<dbReference type="AlphaFoldDB" id="A0A854W8A9"/>
<name>A0A854W8A9_9STRE</name>
<feature type="transmembrane region" description="Helical" evidence="6">
    <location>
        <begin position="254"/>
        <end position="276"/>
    </location>
</feature>
<evidence type="ECO:0000256" key="6">
    <source>
        <dbReference type="SAM" id="Phobius"/>
    </source>
</evidence>
<feature type="transmembrane region" description="Helical" evidence="6">
    <location>
        <begin position="297"/>
        <end position="320"/>
    </location>
</feature>
<feature type="transmembrane region" description="Helical" evidence="6">
    <location>
        <begin position="388"/>
        <end position="407"/>
    </location>
</feature>
<sequence length="474" mass="54681">MAENKIKKILINSSFAVASNLISLLVSTIVVLVLPKLIGVSSYGYWQLYLFYTSYVGFFHLGWIDGIYLKYGGMYYDDLEQDNFYSQFISYFAFQSIIALIVYFYGILFINSIDKQFIFSMLALTLVLTNLRFFVIYILQTTNRIKESSTITIFDRIVYALLLVAIILLGSKNYKIMIYSDIIARIISLFYGVYICRDILLKTLNHYKFDFLEIKDNIKIGSNLMISNVASLLIIGSIRLGIERVWSIETFGKVSLSLSISNLLMTFINAVGIVIFPMLKRINKDRLSSLYNSLRNILMITVLSFLILYFPIKIILLQWLPNYKESLDYMTLIFPMAVFETKMSLLLNTYLKALRMEKYILRVNLITVFMSIILTITTTIIFKSLILAVLSIVILIALRCILAEILISKVINIYVKKDMILEVTMTVIFIISGYFFPLTLAFTCYAISLIIYVLIKKGEVKQSLMYLKNLAKQR</sequence>
<feature type="transmembrane region" description="Helical" evidence="6">
    <location>
        <begin position="88"/>
        <end position="111"/>
    </location>
</feature>
<accession>A0A854W8A9</accession>
<feature type="transmembrane region" description="Helical" evidence="6">
    <location>
        <begin position="117"/>
        <end position="139"/>
    </location>
</feature>
<proteinExistence type="predicted"/>
<dbReference type="EMBL" id="NSGR01000008">
    <property type="protein sequence ID" value="PCH12493.1"/>
    <property type="molecule type" value="Genomic_DNA"/>
</dbReference>
<feature type="transmembrane region" description="Helical" evidence="6">
    <location>
        <begin position="46"/>
        <end position="68"/>
    </location>
</feature>
<feature type="transmembrane region" description="Helical" evidence="6">
    <location>
        <begin position="332"/>
        <end position="351"/>
    </location>
</feature>
<feature type="transmembrane region" description="Helical" evidence="6">
    <location>
        <begin position="182"/>
        <end position="200"/>
    </location>
</feature>
<evidence type="ECO:0000313" key="7">
    <source>
        <dbReference type="EMBL" id="PCH12493.1"/>
    </source>
</evidence>
<comment type="caution">
    <text evidence="7">The sequence shown here is derived from an EMBL/GenBank/DDBJ whole genome shotgun (WGS) entry which is preliminary data.</text>
</comment>
<evidence type="ECO:0000256" key="1">
    <source>
        <dbReference type="ARBA" id="ARBA00004651"/>
    </source>
</evidence>
<dbReference type="InterPro" id="IPR050833">
    <property type="entry name" value="Poly_Biosynth_Transport"/>
</dbReference>
<dbReference type="PANTHER" id="PTHR30250:SF11">
    <property type="entry name" value="O-ANTIGEN TRANSPORTER-RELATED"/>
    <property type="match status" value="1"/>
</dbReference>
<dbReference type="Proteomes" id="UP000217465">
    <property type="component" value="Unassembled WGS sequence"/>
</dbReference>
<evidence type="ECO:0000256" key="5">
    <source>
        <dbReference type="ARBA" id="ARBA00023136"/>
    </source>
</evidence>